<gene>
    <name evidence="1" type="ORF">SAMN04487931_107147</name>
</gene>
<sequence>MTEDKGKKDYCDAEDQKKVVEKMTDCDKNSETDKEKGECYSEVVKKDDGCMSS</sequence>
<evidence type="ECO:0000313" key="2">
    <source>
        <dbReference type="Proteomes" id="UP000199608"/>
    </source>
</evidence>
<dbReference type="Proteomes" id="UP000199608">
    <property type="component" value="Unassembled WGS sequence"/>
</dbReference>
<dbReference type="AlphaFoldDB" id="A0A1H2HZY9"/>
<dbReference type="EMBL" id="FNLL01000007">
    <property type="protein sequence ID" value="SDU37413.1"/>
    <property type="molecule type" value="Genomic_DNA"/>
</dbReference>
<proteinExistence type="predicted"/>
<name>A0A1H2HZY9_9BACT</name>
<protein>
    <submittedName>
        <fullName evidence="1">Uncharacterized protein</fullName>
    </submittedName>
</protein>
<reference evidence="2" key="1">
    <citation type="submission" date="2016-10" db="EMBL/GenBank/DDBJ databases">
        <authorList>
            <person name="Varghese N."/>
            <person name="Submissions S."/>
        </authorList>
    </citation>
    <scope>NUCLEOTIDE SEQUENCE [LARGE SCALE GENOMIC DNA]</scope>
    <source>
        <strain evidence="2">DSM 3384</strain>
    </source>
</reference>
<accession>A0A1H2HZY9</accession>
<evidence type="ECO:0000313" key="1">
    <source>
        <dbReference type="EMBL" id="SDU37413.1"/>
    </source>
</evidence>
<dbReference type="RefSeq" id="WP_175530356.1">
    <property type="nucleotide sequence ID" value="NZ_FNLL01000007.1"/>
</dbReference>
<keyword evidence="2" id="KW-1185">Reference proteome</keyword>
<organism evidence="1 2">
    <name type="scientific">Desulfobacula phenolica</name>
    <dbReference type="NCBI Taxonomy" id="90732"/>
    <lineage>
        <taxon>Bacteria</taxon>
        <taxon>Pseudomonadati</taxon>
        <taxon>Thermodesulfobacteriota</taxon>
        <taxon>Desulfobacteria</taxon>
        <taxon>Desulfobacterales</taxon>
        <taxon>Desulfobacteraceae</taxon>
        <taxon>Desulfobacula</taxon>
    </lineage>
</organism>